<dbReference type="Proteomes" id="UP000037151">
    <property type="component" value="Unassembled WGS sequence"/>
</dbReference>
<organism evidence="1 2">
    <name type="scientific">Streptomyces acidiscabies</name>
    <dbReference type="NCBI Taxonomy" id="42234"/>
    <lineage>
        <taxon>Bacteria</taxon>
        <taxon>Bacillati</taxon>
        <taxon>Actinomycetota</taxon>
        <taxon>Actinomycetes</taxon>
        <taxon>Kitasatosporales</taxon>
        <taxon>Streptomycetaceae</taxon>
        <taxon>Streptomyces</taxon>
    </lineage>
</organism>
<name>A0A0L0KQM3_9ACTN</name>
<accession>A0A0L0KQM3</accession>
<proteinExistence type="predicted"/>
<dbReference type="AlphaFoldDB" id="A0A0L0KQM3"/>
<dbReference type="EMBL" id="JPPY01000014">
    <property type="protein sequence ID" value="KND39874.1"/>
    <property type="molecule type" value="Genomic_DNA"/>
</dbReference>
<protein>
    <recommendedName>
        <fullName evidence="3">DUF397 domain-containing protein</fullName>
    </recommendedName>
</protein>
<comment type="caution">
    <text evidence="1">The sequence shown here is derived from an EMBL/GenBank/DDBJ whole genome shotgun (WGS) entry which is preliminary data.</text>
</comment>
<gene>
    <name evidence="1" type="ORF">IQ63_01570</name>
</gene>
<evidence type="ECO:0008006" key="3">
    <source>
        <dbReference type="Google" id="ProtNLM"/>
    </source>
</evidence>
<sequence length="88" mass="9609">MGEEMFQERQHRWRNVKSAEGRIIRVENGQGGAFAVDDRGCGGDCPLVRQGFELRPESLEHELLDVGAVEALQKRSSAAGGALRSVAD</sequence>
<evidence type="ECO:0000313" key="1">
    <source>
        <dbReference type="EMBL" id="KND39874.1"/>
    </source>
</evidence>
<evidence type="ECO:0000313" key="2">
    <source>
        <dbReference type="Proteomes" id="UP000037151"/>
    </source>
</evidence>
<reference evidence="2" key="1">
    <citation type="submission" date="2014-07" db="EMBL/GenBank/DDBJ databases">
        <title>Genome sequencing of plant-pathogenic Streptomyces species.</title>
        <authorList>
            <person name="Harrison J."/>
            <person name="Sapp M."/>
            <person name="Thwaites R."/>
            <person name="Studholme D.J."/>
        </authorList>
    </citation>
    <scope>NUCLEOTIDE SEQUENCE [LARGE SCALE GENOMIC DNA]</scope>
    <source>
        <strain evidence="2">NCPPB 4445</strain>
    </source>
</reference>